<feature type="transmembrane region" description="Helical" evidence="1">
    <location>
        <begin position="61"/>
        <end position="81"/>
    </location>
</feature>
<keyword evidence="1" id="KW-0472">Membrane</keyword>
<keyword evidence="3" id="KW-1185">Reference proteome</keyword>
<dbReference type="RefSeq" id="WP_142094162.1">
    <property type="nucleotide sequence ID" value="NZ_BAAAMD010000002.1"/>
</dbReference>
<evidence type="ECO:0000313" key="2">
    <source>
        <dbReference type="EMBL" id="TQL58364.1"/>
    </source>
</evidence>
<comment type="caution">
    <text evidence="2">The sequence shown here is derived from an EMBL/GenBank/DDBJ whole genome shotgun (WGS) entry which is preliminary data.</text>
</comment>
<accession>A0A542ZDE0</accession>
<keyword evidence="1" id="KW-0812">Transmembrane</keyword>
<keyword evidence="1" id="KW-1133">Transmembrane helix</keyword>
<dbReference type="AlphaFoldDB" id="A0A542ZDE0"/>
<proteinExistence type="predicted"/>
<organism evidence="2 3">
    <name type="scientific">Propioniferax innocua</name>
    <dbReference type="NCBI Taxonomy" id="1753"/>
    <lineage>
        <taxon>Bacteria</taxon>
        <taxon>Bacillati</taxon>
        <taxon>Actinomycetota</taxon>
        <taxon>Actinomycetes</taxon>
        <taxon>Propionibacteriales</taxon>
        <taxon>Propionibacteriaceae</taxon>
        <taxon>Propioniferax</taxon>
    </lineage>
</organism>
<sequence>METSDHAVDAHPDALVAHLHPGAHPLLSGRWGTPILLAPGIVMIMLGITMTLLYADDPASYFFGAIVIGSGVFAASSGMGIRRLALARLANPPVAFALDPDGVWVNGRIVAWEDAKFWVDDSVDPPMVICGGGKAAWRVDRLDTSVIAIEQAIERFTQ</sequence>
<evidence type="ECO:0000313" key="3">
    <source>
        <dbReference type="Proteomes" id="UP000316196"/>
    </source>
</evidence>
<name>A0A542ZDE0_9ACTN</name>
<reference evidence="2 3" key="1">
    <citation type="submission" date="2019-06" db="EMBL/GenBank/DDBJ databases">
        <title>Sequencing the genomes of 1000 actinobacteria strains.</title>
        <authorList>
            <person name="Klenk H.-P."/>
        </authorList>
    </citation>
    <scope>NUCLEOTIDE SEQUENCE [LARGE SCALE GENOMIC DNA]</scope>
    <source>
        <strain evidence="2 3">DSM 8251</strain>
    </source>
</reference>
<evidence type="ECO:0000256" key="1">
    <source>
        <dbReference type="SAM" id="Phobius"/>
    </source>
</evidence>
<protein>
    <submittedName>
        <fullName evidence="2">Uncharacterized protein</fullName>
    </submittedName>
</protein>
<dbReference type="Proteomes" id="UP000316196">
    <property type="component" value="Unassembled WGS sequence"/>
</dbReference>
<dbReference type="EMBL" id="VFOR01000002">
    <property type="protein sequence ID" value="TQL58364.1"/>
    <property type="molecule type" value="Genomic_DNA"/>
</dbReference>
<gene>
    <name evidence="2" type="ORF">FB460_2225</name>
</gene>
<feature type="transmembrane region" description="Helical" evidence="1">
    <location>
        <begin position="35"/>
        <end position="55"/>
    </location>
</feature>